<dbReference type="Gene3D" id="3.40.50.1820">
    <property type="entry name" value="alpha/beta hydrolase"/>
    <property type="match status" value="1"/>
</dbReference>
<evidence type="ECO:0000256" key="1">
    <source>
        <dbReference type="SAM" id="MobiDB-lite"/>
    </source>
</evidence>
<keyword evidence="4" id="KW-1185">Reference proteome</keyword>
<feature type="compositionally biased region" description="Basic and acidic residues" evidence="1">
    <location>
        <begin position="141"/>
        <end position="157"/>
    </location>
</feature>
<dbReference type="SUPFAM" id="SSF53474">
    <property type="entry name" value="alpha/beta-Hydrolases"/>
    <property type="match status" value="1"/>
</dbReference>
<dbReference type="EMBL" id="JAODOR010000002">
    <property type="protein sequence ID" value="MCT9000958.1"/>
    <property type="molecule type" value="Genomic_DNA"/>
</dbReference>
<feature type="region of interest" description="Disordered" evidence="1">
    <location>
        <begin position="136"/>
        <end position="157"/>
    </location>
</feature>
<feature type="compositionally biased region" description="Basic and acidic residues" evidence="1">
    <location>
        <begin position="278"/>
        <end position="290"/>
    </location>
</feature>
<keyword evidence="2" id="KW-1133">Transmembrane helix</keyword>
<keyword evidence="2" id="KW-0472">Membrane</keyword>
<reference evidence="3 4" key="1">
    <citation type="journal article" date="2024" name="Int. J. Syst. Evol. Microbiol.">
        <title>Microbacterium memoriense sp. nov., a member of the Actinomycetota from marine beach sediment of the north coast of Portugal.</title>
        <authorList>
            <person name="Santos J.D.N.D."/>
            <person name="Klimek D."/>
            <person name="Calusinska M."/>
            <person name="Lobo-da-Cunha A."/>
            <person name="Catita J."/>
            <person name="Goncalves H."/>
            <person name="Gonzalez I."/>
            <person name="Lage O.M."/>
        </authorList>
    </citation>
    <scope>NUCLEOTIDE SEQUENCE [LARGE SCALE GENOMIC DNA]</scope>
    <source>
        <strain evidence="3 4">PMIC_1C1B</strain>
    </source>
</reference>
<dbReference type="Proteomes" id="UP001300496">
    <property type="component" value="Unassembled WGS sequence"/>
</dbReference>
<keyword evidence="2" id="KW-0812">Transmembrane</keyword>
<feature type="transmembrane region" description="Helical" evidence="2">
    <location>
        <begin position="219"/>
        <end position="240"/>
    </location>
</feature>
<dbReference type="InterPro" id="IPR029058">
    <property type="entry name" value="AB_hydrolase_fold"/>
</dbReference>
<comment type="caution">
    <text evidence="3">The sequence shown here is derived from an EMBL/GenBank/DDBJ whole genome shotgun (WGS) entry which is preliminary data.</text>
</comment>
<evidence type="ECO:0000313" key="4">
    <source>
        <dbReference type="Proteomes" id="UP001300496"/>
    </source>
</evidence>
<name>A0ABT2PAT9_9MICO</name>
<feature type="transmembrane region" description="Helical" evidence="2">
    <location>
        <begin position="246"/>
        <end position="267"/>
    </location>
</feature>
<sequence length="553" mass="58913">MALPGNPDALAERASTYASSASRIQRAADDLRSLAYASEAKSLDALRDKSNQVAGDLDDAYGRYYGTATALTEYAAALRTAHKNANDADASEATAQNYGDQADSQVAALTRHLRNLEDAAAPAGTIEAAERRLADAQGTARRHDGSATAARDQHEAARRDMEAAAQRAMSLIDTAIDATNESWLDKVGNFFEDIGSFLADLGRWVGDFLQDLWDELQRLVATVLAVLGTILILVLVYALLSMIPVIGPMIAALVVGILAGFLLASILSDVTKPTPKPHAYDRTKSEKGSDPGEPTDLSSALKDAAYVDKLGHEPLRNPDGSLMRDEDGNVMTSAENTVIKVTQVVDADGVVRWRVALPSTQEWLSRLNGDQGAVNDLDSNLALMLTPSLRSQYERAVLAAMQEAGVSPNDPVMLVGFSQGGIMAGHLAAYNSDYNWDAVVVAGSPIDSMPIPSTTTVVSVQHDGDPVPRLDSIISLGTGGYAQQQPNWTTITTPSPLASDGVAGIHNGAAYNATLQSQIDSVPASTQDDLDAYFIGDENTYGYDSTYYSWTED</sequence>
<gene>
    <name evidence="3" type="ORF">N4R40_01075</name>
</gene>
<protein>
    <submittedName>
        <fullName evidence="3">EI24 domain-containing protein</fullName>
    </submittedName>
</protein>
<evidence type="ECO:0000256" key="2">
    <source>
        <dbReference type="SAM" id="Phobius"/>
    </source>
</evidence>
<accession>A0ABT2PAT9</accession>
<organism evidence="3 4">
    <name type="scientific">Microbacterium memoriense</name>
    <dbReference type="NCBI Taxonomy" id="2978350"/>
    <lineage>
        <taxon>Bacteria</taxon>
        <taxon>Bacillati</taxon>
        <taxon>Actinomycetota</taxon>
        <taxon>Actinomycetes</taxon>
        <taxon>Micrococcales</taxon>
        <taxon>Microbacteriaceae</taxon>
        <taxon>Microbacterium</taxon>
    </lineage>
</organism>
<proteinExistence type="predicted"/>
<evidence type="ECO:0000313" key="3">
    <source>
        <dbReference type="EMBL" id="MCT9000958.1"/>
    </source>
</evidence>
<dbReference type="RefSeq" id="WP_261605518.1">
    <property type="nucleotide sequence ID" value="NZ_JAODOR010000002.1"/>
</dbReference>
<feature type="region of interest" description="Disordered" evidence="1">
    <location>
        <begin position="274"/>
        <end position="297"/>
    </location>
</feature>